<sequence>MNDLLKDSTGERHIRGLSQYAWVQTGEGRWTLTSRSGSYLVIEQLPDSLSYGVHSYNKIPLLEAGKQASPFMRPQQIARGQDLEGAVRAADKYASEVFDRSSILKMAPWRNKPASQRQLEYLRKFQKKNGERLELDELTMGQAGDWITKIIHGAKGRLSNLQTRKNKFQKELNAREQLQRLKRREQVQVGPLGSTGDSLPAVEADSTPASASKPSKTFTEYFKERQHQHRP</sequence>
<name>A0ACC3D0F5_9PEZI</name>
<accession>A0ACC3D0F5</accession>
<dbReference type="Proteomes" id="UP001186974">
    <property type="component" value="Unassembled WGS sequence"/>
</dbReference>
<gene>
    <name evidence="1" type="ORF">LTS18_009549</name>
</gene>
<keyword evidence="2" id="KW-1185">Reference proteome</keyword>
<organism evidence="1 2">
    <name type="scientific">Coniosporium uncinatum</name>
    <dbReference type="NCBI Taxonomy" id="93489"/>
    <lineage>
        <taxon>Eukaryota</taxon>
        <taxon>Fungi</taxon>
        <taxon>Dikarya</taxon>
        <taxon>Ascomycota</taxon>
        <taxon>Pezizomycotina</taxon>
        <taxon>Dothideomycetes</taxon>
        <taxon>Dothideomycetes incertae sedis</taxon>
        <taxon>Coniosporium</taxon>
    </lineage>
</organism>
<protein>
    <submittedName>
        <fullName evidence="1">Uncharacterized protein</fullName>
    </submittedName>
</protein>
<reference evidence="1" key="1">
    <citation type="submission" date="2024-09" db="EMBL/GenBank/DDBJ databases">
        <title>Black Yeasts Isolated from many extreme environments.</title>
        <authorList>
            <person name="Coleine C."/>
            <person name="Stajich J.E."/>
            <person name="Selbmann L."/>
        </authorList>
    </citation>
    <scope>NUCLEOTIDE SEQUENCE</scope>
    <source>
        <strain evidence="1">CCFEE 5737</strain>
    </source>
</reference>
<proteinExistence type="predicted"/>
<evidence type="ECO:0000313" key="1">
    <source>
        <dbReference type="EMBL" id="KAK3060007.1"/>
    </source>
</evidence>
<dbReference type="EMBL" id="JAWDJW010008931">
    <property type="protein sequence ID" value="KAK3060007.1"/>
    <property type="molecule type" value="Genomic_DNA"/>
</dbReference>
<evidence type="ECO:0000313" key="2">
    <source>
        <dbReference type="Proteomes" id="UP001186974"/>
    </source>
</evidence>
<comment type="caution">
    <text evidence="1">The sequence shown here is derived from an EMBL/GenBank/DDBJ whole genome shotgun (WGS) entry which is preliminary data.</text>
</comment>